<dbReference type="InterPro" id="IPR051615">
    <property type="entry name" value="Transcr_Regulatory_Elem"/>
</dbReference>
<evidence type="ECO:0000313" key="8">
    <source>
        <dbReference type="EMBL" id="KAK7420912.1"/>
    </source>
</evidence>
<keyword evidence="2" id="KW-0862">Zinc</keyword>
<dbReference type="Proteomes" id="UP001498476">
    <property type="component" value="Unassembled WGS sequence"/>
</dbReference>
<keyword evidence="1" id="KW-0479">Metal-binding</keyword>
<keyword evidence="4" id="KW-0238">DNA-binding</keyword>
<proteinExistence type="predicted"/>
<feature type="compositionally biased region" description="Polar residues" evidence="7">
    <location>
        <begin position="127"/>
        <end position="136"/>
    </location>
</feature>
<comment type="caution">
    <text evidence="8">The sequence shown here is derived from an EMBL/GenBank/DDBJ whole genome shotgun (WGS) entry which is preliminary data.</text>
</comment>
<evidence type="ECO:0000256" key="5">
    <source>
        <dbReference type="ARBA" id="ARBA00023163"/>
    </source>
</evidence>
<dbReference type="EMBL" id="JAZAVJ010000026">
    <property type="protein sequence ID" value="KAK7420912.1"/>
    <property type="molecule type" value="Genomic_DNA"/>
</dbReference>
<keyword evidence="3" id="KW-0805">Transcription regulation</keyword>
<evidence type="ECO:0000256" key="3">
    <source>
        <dbReference type="ARBA" id="ARBA00023015"/>
    </source>
</evidence>
<feature type="region of interest" description="Disordered" evidence="7">
    <location>
        <begin position="1"/>
        <end position="20"/>
    </location>
</feature>
<feature type="compositionally biased region" description="Polar residues" evidence="7">
    <location>
        <begin position="1"/>
        <end position="14"/>
    </location>
</feature>
<keyword evidence="5" id="KW-0804">Transcription</keyword>
<dbReference type="CDD" id="cd12148">
    <property type="entry name" value="fungal_TF_MHR"/>
    <property type="match status" value="1"/>
</dbReference>
<feature type="compositionally biased region" description="Low complexity" evidence="7">
    <location>
        <begin position="137"/>
        <end position="151"/>
    </location>
</feature>
<evidence type="ECO:0000256" key="1">
    <source>
        <dbReference type="ARBA" id="ARBA00022723"/>
    </source>
</evidence>
<dbReference type="PANTHER" id="PTHR31313:SF77">
    <property type="entry name" value="ZN(II)2CYS6 TRANSCRIPTION FACTOR (EUROFUNG)"/>
    <property type="match status" value="1"/>
</dbReference>
<protein>
    <submittedName>
        <fullName evidence="8">Uncharacterized protein</fullName>
    </submittedName>
</protein>
<feature type="region of interest" description="Disordered" evidence="7">
    <location>
        <begin position="122"/>
        <end position="185"/>
    </location>
</feature>
<reference evidence="8 9" key="1">
    <citation type="journal article" date="2025" name="Microbiol. Resour. Announc.">
        <title>Draft genome sequences for Neonectria magnoliae and Neonectria punicea, canker pathogens of Liriodendron tulipifera and Acer saccharum in West Virginia.</title>
        <authorList>
            <person name="Petronek H.M."/>
            <person name="Kasson M.T."/>
            <person name="Metheny A.M."/>
            <person name="Stauder C.M."/>
            <person name="Lovett B."/>
            <person name="Lynch S.C."/>
            <person name="Garnas J.R."/>
            <person name="Kasson L.R."/>
            <person name="Stajich J.E."/>
        </authorList>
    </citation>
    <scope>NUCLEOTIDE SEQUENCE [LARGE SCALE GENOMIC DNA]</scope>
    <source>
        <strain evidence="8 9">NRRL 64653</strain>
    </source>
</reference>
<organism evidence="8 9">
    <name type="scientific">Neonectria punicea</name>
    <dbReference type="NCBI Taxonomy" id="979145"/>
    <lineage>
        <taxon>Eukaryota</taxon>
        <taxon>Fungi</taxon>
        <taxon>Dikarya</taxon>
        <taxon>Ascomycota</taxon>
        <taxon>Pezizomycotina</taxon>
        <taxon>Sordariomycetes</taxon>
        <taxon>Hypocreomycetidae</taxon>
        <taxon>Hypocreales</taxon>
        <taxon>Nectriaceae</taxon>
        <taxon>Neonectria</taxon>
    </lineage>
</organism>
<evidence type="ECO:0000313" key="9">
    <source>
        <dbReference type="Proteomes" id="UP001498476"/>
    </source>
</evidence>
<accession>A0ABR1HIB8</accession>
<dbReference type="PANTHER" id="PTHR31313">
    <property type="entry name" value="TY1 ENHANCER ACTIVATOR"/>
    <property type="match status" value="1"/>
</dbReference>
<evidence type="ECO:0000256" key="4">
    <source>
        <dbReference type="ARBA" id="ARBA00023125"/>
    </source>
</evidence>
<keyword evidence="9" id="KW-1185">Reference proteome</keyword>
<name>A0ABR1HIB8_9HYPO</name>
<keyword evidence="6" id="KW-0539">Nucleus</keyword>
<gene>
    <name evidence="8" type="ORF">QQX98_002476</name>
</gene>
<evidence type="ECO:0000256" key="7">
    <source>
        <dbReference type="SAM" id="MobiDB-lite"/>
    </source>
</evidence>
<sequence length="336" mass="36178">MLNPNAVTSPLPATSSHDSSFDSSRVYICIAKGPSMAPPPRSFSLRDAAKFLLGRVTELSWYIAERGLEVPAMTSEDEETLSLILGKLGVTRSSLERQPGPPDHPELERRVLSVRDLCDGTPCASGQAASPPNVSTRAAGPSAPSRAAGPSIRDLCDGTPYPSGHSSPNVSTRAAAPSAPSMESMDTLTVAQAASVLYDAQHPACPPPPASSSSFIAGGLVEDDLSDRVGTLQIRPGGHIRFFGSISNFNLLDVASSDLEDVRRTVLNDGLFHLRRLGLDKQVPPAVEEHLVNLYFTWQDPSNHIVDRDMYDNARVQRYDPDHDSAYYSEALRNAM</sequence>
<evidence type="ECO:0000256" key="6">
    <source>
        <dbReference type="ARBA" id="ARBA00023242"/>
    </source>
</evidence>
<evidence type="ECO:0000256" key="2">
    <source>
        <dbReference type="ARBA" id="ARBA00022833"/>
    </source>
</evidence>